<comment type="caution">
    <text evidence="1">The sequence shown here is derived from an EMBL/GenBank/DDBJ whole genome shotgun (WGS) entry which is preliminary data.</text>
</comment>
<reference evidence="1" key="1">
    <citation type="submission" date="2022-04" db="EMBL/GenBank/DDBJ databases">
        <title>Genome of the entomopathogenic fungus Entomophthora muscae.</title>
        <authorList>
            <person name="Elya C."/>
            <person name="Lovett B.R."/>
            <person name="Lee E."/>
            <person name="Macias A.M."/>
            <person name="Hajek A.E."/>
            <person name="De Bivort B.L."/>
            <person name="Kasson M.T."/>
            <person name="De Fine Licht H.H."/>
            <person name="Stajich J.E."/>
        </authorList>
    </citation>
    <scope>NUCLEOTIDE SEQUENCE</scope>
    <source>
        <strain evidence="1">Berkeley</strain>
    </source>
</reference>
<protein>
    <submittedName>
        <fullName evidence="1">Uncharacterized protein</fullName>
    </submittedName>
</protein>
<evidence type="ECO:0000313" key="1">
    <source>
        <dbReference type="EMBL" id="KAJ9088764.1"/>
    </source>
</evidence>
<sequence>MNPTFNNSNNRQNMHQAYDTMMATMGEAERNAFCKMPCSVRIVFLNHLFFSKDQFREQDCATTVAGSVPNSTPSSEAGDLFDKDSLFDKPLPVTRTPPVLDPPGILRPFLQRLPSSGEPPATLLLMLHAWRNSDEVPMVYCCNCAVLAELHGEKYLEDR</sequence>
<organism evidence="1 2">
    <name type="scientific">Entomophthora muscae</name>
    <dbReference type="NCBI Taxonomy" id="34485"/>
    <lineage>
        <taxon>Eukaryota</taxon>
        <taxon>Fungi</taxon>
        <taxon>Fungi incertae sedis</taxon>
        <taxon>Zoopagomycota</taxon>
        <taxon>Entomophthoromycotina</taxon>
        <taxon>Entomophthoromycetes</taxon>
        <taxon>Entomophthorales</taxon>
        <taxon>Entomophthoraceae</taxon>
        <taxon>Entomophthora</taxon>
    </lineage>
</organism>
<proteinExistence type="predicted"/>
<accession>A0ACC2UNR4</accession>
<dbReference type="EMBL" id="QTSX02000091">
    <property type="protein sequence ID" value="KAJ9088764.1"/>
    <property type="molecule type" value="Genomic_DNA"/>
</dbReference>
<gene>
    <name evidence="1" type="ORF">DSO57_1019916</name>
</gene>
<dbReference type="Proteomes" id="UP001165960">
    <property type="component" value="Unassembled WGS sequence"/>
</dbReference>
<evidence type="ECO:0000313" key="2">
    <source>
        <dbReference type="Proteomes" id="UP001165960"/>
    </source>
</evidence>
<name>A0ACC2UNR4_9FUNG</name>
<keyword evidence="2" id="KW-1185">Reference proteome</keyword>